<organism evidence="9 10">
    <name type="scientific">Leptospira brenneri</name>
    <dbReference type="NCBI Taxonomy" id="2023182"/>
    <lineage>
        <taxon>Bacteria</taxon>
        <taxon>Pseudomonadati</taxon>
        <taxon>Spirochaetota</taxon>
        <taxon>Spirochaetia</taxon>
        <taxon>Leptospirales</taxon>
        <taxon>Leptospiraceae</taxon>
        <taxon>Leptospira</taxon>
    </lineage>
</organism>
<proteinExistence type="inferred from homology"/>
<dbReference type="CDD" id="cd01400">
    <property type="entry name" value="6PGL"/>
    <property type="match status" value="1"/>
</dbReference>
<dbReference type="EC" id="3.1.1.31" evidence="5 7"/>
<dbReference type="Proteomes" id="UP000297891">
    <property type="component" value="Unassembled WGS sequence"/>
</dbReference>
<comment type="caution">
    <text evidence="9">The sequence shown here is derived from an EMBL/GenBank/DDBJ whole genome shotgun (WGS) entry which is preliminary data.</text>
</comment>
<dbReference type="OrthoDB" id="9810967at2"/>
<reference evidence="9" key="1">
    <citation type="journal article" date="2019" name="PLoS Negl. Trop. Dis.">
        <title>Revisiting the worldwide diversity of Leptospira species in the environment.</title>
        <authorList>
            <person name="Vincent A.T."/>
            <person name="Schiettekatte O."/>
            <person name="Bourhy P."/>
            <person name="Veyrier F.J."/>
            <person name="Picardeau M."/>
        </authorList>
    </citation>
    <scope>NUCLEOTIDE SEQUENCE [LARGE SCALE GENOMIC DNA]</scope>
    <source>
        <strain evidence="9">201800277</strain>
    </source>
</reference>
<comment type="function">
    <text evidence="2 7">Hydrolysis of 6-phosphogluconolactone to 6-phosphogluconate.</text>
</comment>
<comment type="similarity">
    <text evidence="4 7">Belongs to the glucosamine/galactosamine-6-phosphate isomerase family. 6-phosphogluconolactonase subfamily.</text>
</comment>
<dbReference type="InterPro" id="IPR005900">
    <property type="entry name" value="6-phosphogluconolactonase_DevB"/>
</dbReference>
<dbReference type="GO" id="GO:0006098">
    <property type="term" value="P:pentose-phosphate shunt"/>
    <property type="evidence" value="ECO:0007669"/>
    <property type="project" value="UniProtKB-UniPathway"/>
</dbReference>
<protein>
    <recommendedName>
        <fullName evidence="6 7">6-phosphogluconolactonase</fullName>
        <shortName evidence="7">6PGL</shortName>
        <ecNumber evidence="5 7">3.1.1.31</ecNumber>
    </recommendedName>
</protein>
<evidence type="ECO:0000256" key="1">
    <source>
        <dbReference type="ARBA" id="ARBA00000832"/>
    </source>
</evidence>
<dbReference type="PANTHER" id="PTHR11054">
    <property type="entry name" value="6-PHOSPHOGLUCONOLACTONASE"/>
    <property type="match status" value="1"/>
</dbReference>
<comment type="catalytic activity">
    <reaction evidence="1 7">
        <text>6-phospho-D-glucono-1,5-lactone + H2O = 6-phospho-D-gluconate + H(+)</text>
        <dbReference type="Rhea" id="RHEA:12556"/>
        <dbReference type="ChEBI" id="CHEBI:15377"/>
        <dbReference type="ChEBI" id="CHEBI:15378"/>
        <dbReference type="ChEBI" id="CHEBI:57955"/>
        <dbReference type="ChEBI" id="CHEBI:58759"/>
        <dbReference type="EC" id="3.1.1.31"/>
    </reaction>
</comment>
<evidence type="ECO:0000256" key="6">
    <source>
        <dbReference type="ARBA" id="ARBA00020337"/>
    </source>
</evidence>
<accession>A0A5F1Z6I9</accession>
<dbReference type="Pfam" id="PF01182">
    <property type="entry name" value="Glucosamine_iso"/>
    <property type="match status" value="1"/>
</dbReference>
<feature type="domain" description="Glucosamine/galactosamine-6-phosphate isomerase" evidence="8">
    <location>
        <begin position="9"/>
        <end position="212"/>
    </location>
</feature>
<evidence type="ECO:0000256" key="7">
    <source>
        <dbReference type="RuleBase" id="RU365095"/>
    </source>
</evidence>
<sequence length="224" mass="25168">MDIRRFSPSAWAGELSAILTSAIFDVLSRKERCSVMLTGGRSAAQLYRTWASFPNFQDIQNIDFYFSDERFVPLDHPESNYALAMNNLFETSIPKNSFVHCFEFKHSDKESIAQQYAVKLPEQIDILLLSIGEDGHIASLFPQSSAMDEADQLVIPIIGPKAPHERFSITPLVIKNAAKIFVMACGQEKRKPLEQVILGSSDIHSLPALIVRHCVWITDSIDNI</sequence>
<dbReference type="EMBL" id="RQFP01000014">
    <property type="protein sequence ID" value="TGK92007.1"/>
    <property type="molecule type" value="Genomic_DNA"/>
</dbReference>
<dbReference type="PANTHER" id="PTHR11054:SF0">
    <property type="entry name" value="6-PHOSPHOGLUCONOLACTONASE"/>
    <property type="match status" value="1"/>
</dbReference>
<dbReference type="InterPro" id="IPR037171">
    <property type="entry name" value="NagB/RpiA_transferase-like"/>
</dbReference>
<evidence type="ECO:0000259" key="8">
    <source>
        <dbReference type="Pfam" id="PF01182"/>
    </source>
</evidence>
<dbReference type="RefSeq" id="WP_135677278.1">
    <property type="nucleotide sequence ID" value="NZ_RQFP01000014.1"/>
</dbReference>
<evidence type="ECO:0000313" key="9">
    <source>
        <dbReference type="EMBL" id="TGK92007.1"/>
    </source>
</evidence>
<evidence type="ECO:0000256" key="3">
    <source>
        <dbReference type="ARBA" id="ARBA00004961"/>
    </source>
</evidence>
<dbReference type="AlphaFoldDB" id="A0A5F1Z6I9"/>
<evidence type="ECO:0000256" key="2">
    <source>
        <dbReference type="ARBA" id="ARBA00002681"/>
    </source>
</evidence>
<dbReference type="NCBIfam" id="TIGR01198">
    <property type="entry name" value="pgl"/>
    <property type="match status" value="1"/>
</dbReference>
<comment type="pathway">
    <text evidence="3 7">Carbohydrate degradation; pentose phosphate pathway; D-ribulose 5-phosphate from D-glucose 6-phosphate (oxidative stage): step 2/3.</text>
</comment>
<name>A0A5F1Z6I9_9LEPT</name>
<evidence type="ECO:0000256" key="4">
    <source>
        <dbReference type="ARBA" id="ARBA00010662"/>
    </source>
</evidence>
<dbReference type="UniPathway" id="UPA00115">
    <property type="reaction ID" value="UER00409"/>
</dbReference>
<dbReference type="InterPro" id="IPR006148">
    <property type="entry name" value="Glc/Gal-6P_isomerase"/>
</dbReference>
<keyword evidence="7 9" id="KW-0378">Hydrolase</keyword>
<gene>
    <name evidence="7 9" type="primary">pgl</name>
    <name evidence="9" type="ORF">EHQ30_17660</name>
</gene>
<dbReference type="Gene3D" id="3.40.50.1360">
    <property type="match status" value="1"/>
</dbReference>
<keyword evidence="10" id="KW-1185">Reference proteome</keyword>
<evidence type="ECO:0000313" key="10">
    <source>
        <dbReference type="Proteomes" id="UP000297891"/>
    </source>
</evidence>
<dbReference type="InterPro" id="IPR039104">
    <property type="entry name" value="6PGL"/>
</dbReference>
<dbReference type="GO" id="GO:0005975">
    <property type="term" value="P:carbohydrate metabolic process"/>
    <property type="evidence" value="ECO:0007669"/>
    <property type="project" value="UniProtKB-UniRule"/>
</dbReference>
<dbReference type="SUPFAM" id="SSF100950">
    <property type="entry name" value="NagB/RpiA/CoA transferase-like"/>
    <property type="match status" value="1"/>
</dbReference>
<evidence type="ECO:0000256" key="5">
    <source>
        <dbReference type="ARBA" id="ARBA00013198"/>
    </source>
</evidence>
<dbReference type="GO" id="GO:0017057">
    <property type="term" value="F:6-phosphogluconolactonase activity"/>
    <property type="evidence" value="ECO:0007669"/>
    <property type="project" value="UniProtKB-UniRule"/>
</dbReference>